<feature type="transmembrane region" description="Helical" evidence="9">
    <location>
        <begin position="7"/>
        <end position="26"/>
    </location>
</feature>
<feature type="domain" description="Methyl-accepting transducer" evidence="10">
    <location>
        <begin position="97"/>
        <end position="245"/>
    </location>
</feature>
<evidence type="ECO:0000256" key="6">
    <source>
        <dbReference type="ARBA" id="ARBA00029447"/>
    </source>
</evidence>
<evidence type="ECO:0000256" key="1">
    <source>
        <dbReference type="ARBA" id="ARBA00004141"/>
    </source>
</evidence>
<keyword evidence="12" id="KW-1185">Reference proteome</keyword>
<gene>
    <name evidence="11" type="ORF">ACFOW7_00790</name>
</gene>
<dbReference type="Proteomes" id="UP001595791">
    <property type="component" value="Unassembled WGS sequence"/>
</dbReference>
<keyword evidence="4 9" id="KW-0472">Membrane</keyword>
<evidence type="ECO:0000313" key="12">
    <source>
        <dbReference type="Proteomes" id="UP001595791"/>
    </source>
</evidence>
<evidence type="ECO:0000256" key="2">
    <source>
        <dbReference type="ARBA" id="ARBA00022692"/>
    </source>
</evidence>
<evidence type="ECO:0000256" key="8">
    <source>
        <dbReference type="SAM" id="Coils"/>
    </source>
</evidence>
<protein>
    <submittedName>
        <fullName evidence="11">Methyl-accepting chemotaxis protein</fullName>
    </submittedName>
</protein>
<dbReference type="EMBL" id="JBHSBU010000001">
    <property type="protein sequence ID" value="MFC4157881.1"/>
    <property type="molecule type" value="Genomic_DNA"/>
</dbReference>
<name>A0ABV8MKN2_9NEIS</name>
<feature type="coiled-coil region" evidence="8">
    <location>
        <begin position="62"/>
        <end position="89"/>
    </location>
</feature>
<dbReference type="SUPFAM" id="SSF58104">
    <property type="entry name" value="Methyl-accepting chemotaxis protein (MCP) signaling domain"/>
    <property type="match status" value="1"/>
</dbReference>
<reference evidence="12" key="1">
    <citation type="journal article" date="2019" name="Int. J. Syst. Evol. Microbiol.">
        <title>The Global Catalogue of Microorganisms (GCM) 10K type strain sequencing project: providing services to taxonomists for standard genome sequencing and annotation.</title>
        <authorList>
            <consortium name="The Broad Institute Genomics Platform"/>
            <consortium name="The Broad Institute Genome Sequencing Center for Infectious Disease"/>
            <person name="Wu L."/>
            <person name="Ma J."/>
        </authorList>
    </citation>
    <scope>NUCLEOTIDE SEQUENCE [LARGE SCALE GENOMIC DNA]</scope>
    <source>
        <strain evidence="12">LMG 29894</strain>
    </source>
</reference>
<dbReference type="PANTHER" id="PTHR32089">
    <property type="entry name" value="METHYL-ACCEPTING CHEMOTAXIS PROTEIN MCPB"/>
    <property type="match status" value="1"/>
</dbReference>
<keyword evidence="8" id="KW-0175">Coiled coil</keyword>
<comment type="subcellular location">
    <subcellularLocation>
        <location evidence="1">Membrane</location>
        <topology evidence="1">Multi-pass membrane protein</topology>
    </subcellularLocation>
</comment>
<dbReference type="PROSITE" id="PS50111">
    <property type="entry name" value="CHEMOTAXIS_TRANSDUC_2"/>
    <property type="match status" value="1"/>
</dbReference>
<evidence type="ECO:0000256" key="3">
    <source>
        <dbReference type="ARBA" id="ARBA00022989"/>
    </source>
</evidence>
<dbReference type="InterPro" id="IPR004089">
    <property type="entry name" value="MCPsignal_dom"/>
</dbReference>
<organism evidence="11 12">
    <name type="scientific">Chitinimonas lacunae</name>
    <dbReference type="NCBI Taxonomy" id="1963018"/>
    <lineage>
        <taxon>Bacteria</taxon>
        <taxon>Pseudomonadati</taxon>
        <taxon>Pseudomonadota</taxon>
        <taxon>Betaproteobacteria</taxon>
        <taxon>Neisseriales</taxon>
        <taxon>Chitinibacteraceae</taxon>
        <taxon>Chitinimonas</taxon>
    </lineage>
</organism>
<dbReference type="InterPro" id="IPR004090">
    <property type="entry name" value="Chemotax_Me-accpt_rcpt"/>
</dbReference>
<evidence type="ECO:0000256" key="7">
    <source>
        <dbReference type="PROSITE-ProRule" id="PRU00284"/>
    </source>
</evidence>
<dbReference type="RefSeq" id="WP_378159990.1">
    <property type="nucleotide sequence ID" value="NZ_JBHSBU010000001.1"/>
</dbReference>
<evidence type="ECO:0000256" key="9">
    <source>
        <dbReference type="SAM" id="Phobius"/>
    </source>
</evidence>
<accession>A0ABV8MKN2</accession>
<keyword evidence="3 9" id="KW-1133">Transmembrane helix</keyword>
<sequence length="395" mass="42899">MSFAPQLSLWLAPIGGFASVMLGGVSQHSSPLPMVATLSGASLLLLACLWLADRRRCSLSRIAGLERERDEALQQAACLRADLQRLGDRCRLAGAHVEEVCQQTETAALSIGEQMSRLSQATSALRQVVNKGQDDVSAMRRDDQQVRQATHSTISLIQDYADRRKKQIVADQAIAADVAGEVNRLNQVVTEISEVAKQINLIALNAAIEAARAGDAGRGFSVVADEVRKLANQTAGLARTVSEQIGRVGTALTGELIPRFRALDDGEEMSHFQQARQQMDSLHEGLAQATHLAELAANEVAEQHGLIQGRMMDTLDALQFQDIVRQQLHCVLAEIDEVSSRLTALGRGTACNCDSVPEEVESVKSRYVMQRQFETHARANGETTQAAQTPAIELF</sequence>
<keyword evidence="2 9" id="KW-0812">Transmembrane</keyword>
<dbReference type="Pfam" id="PF00015">
    <property type="entry name" value="MCPsignal"/>
    <property type="match status" value="1"/>
</dbReference>
<comment type="caution">
    <text evidence="11">The sequence shown here is derived from an EMBL/GenBank/DDBJ whole genome shotgun (WGS) entry which is preliminary data.</text>
</comment>
<dbReference type="SMART" id="SM00283">
    <property type="entry name" value="MA"/>
    <property type="match status" value="1"/>
</dbReference>
<dbReference type="PANTHER" id="PTHR32089:SF119">
    <property type="entry name" value="METHYL-ACCEPTING CHEMOTAXIS PROTEIN CTPL"/>
    <property type="match status" value="1"/>
</dbReference>
<evidence type="ECO:0000259" key="10">
    <source>
        <dbReference type="PROSITE" id="PS50111"/>
    </source>
</evidence>
<evidence type="ECO:0000256" key="5">
    <source>
        <dbReference type="ARBA" id="ARBA00023224"/>
    </source>
</evidence>
<dbReference type="Gene3D" id="1.10.287.950">
    <property type="entry name" value="Methyl-accepting chemotaxis protein"/>
    <property type="match status" value="1"/>
</dbReference>
<dbReference type="PRINTS" id="PR00260">
    <property type="entry name" value="CHEMTRNSDUCR"/>
</dbReference>
<evidence type="ECO:0000313" key="11">
    <source>
        <dbReference type="EMBL" id="MFC4157881.1"/>
    </source>
</evidence>
<comment type="similarity">
    <text evidence="6">Belongs to the methyl-accepting chemotaxis (MCP) protein family.</text>
</comment>
<proteinExistence type="inferred from homology"/>
<keyword evidence="5 7" id="KW-0807">Transducer</keyword>
<evidence type="ECO:0000256" key="4">
    <source>
        <dbReference type="ARBA" id="ARBA00023136"/>
    </source>
</evidence>
<feature type="transmembrane region" description="Helical" evidence="9">
    <location>
        <begin position="32"/>
        <end position="52"/>
    </location>
</feature>